<dbReference type="AlphaFoldDB" id="A0A5C6EE85"/>
<accession>A0A5C6EE85</accession>
<evidence type="ECO:0000313" key="3">
    <source>
        <dbReference type="Proteomes" id="UP000317977"/>
    </source>
</evidence>
<proteinExistence type="predicted"/>
<evidence type="ECO:0000256" key="1">
    <source>
        <dbReference type="SAM" id="Phobius"/>
    </source>
</evidence>
<keyword evidence="3" id="KW-1185">Reference proteome</keyword>
<dbReference type="EMBL" id="SJPX01000006">
    <property type="protein sequence ID" value="TWU46970.1"/>
    <property type="molecule type" value="Genomic_DNA"/>
</dbReference>
<organism evidence="2 3">
    <name type="scientific">Rubripirellula reticaptiva</name>
    <dbReference type="NCBI Taxonomy" id="2528013"/>
    <lineage>
        <taxon>Bacteria</taxon>
        <taxon>Pseudomonadati</taxon>
        <taxon>Planctomycetota</taxon>
        <taxon>Planctomycetia</taxon>
        <taxon>Pirellulales</taxon>
        <taxon>Pirellulaceae</taxon>
        <taxon>Rubripirellula</taxon>
    </lineage>
</organism>
<keyword evidence="1" id="KW-0812">Transmembrane</keyword>
<feature type="transmembrane region" description="Helical" evidence="1">
    <location>
        <begin position="35"/>
        <end position="56"/>
    </location>
</feature>
<evidence type="ECO:0000313" key="2">
    <source>
        <dbReference type="EMBL" id="TWU46970.1"/>
    </source>
</evidence>
<reference evidence="2 3" key="1">
    <citation type="submission" date="2019-02" db="EMBL/GenBank/DDBJ databases">
        <title>Deep-cultivation of Planctomycetes and their phenomic and genomic characterization uncovers novel biology.</title>
        <authorList>
            <person name="Wiegand S."/>
            <person name="Jogler M."/>
            <person name="Boedeker C."/>
            <person name="Pinto D."/>
            <person name="Vollmers J."/>
            <person name="Rivas-Marin E."/>
            <person name="Kohn T."/>
            <person name="Peeters S.H."/>
            <person name="Heuer A."/>
            <person name="Rast P."/>
            <person name="Oberbeckmann S."/>
            <person name="Bunk B."/>
            <person name="Jeske O."/>
            <person name="Meyerdierks A."/>
            <person name="Storesund J.E."/>
            <person name="Kallscheuer N."/>
            <person name="Luecker S."/>
            <person name="Lage O.M."/>
            <person name="Pohl T."/>
            <person name="Merkel B.J."/>
            <person name="Hornburger P."/>
            <person name="Mueller R.-W."/>
            <person name="Bruemmer F."/>
            <person name="Labrenz M."/>
            <person name="Spormann A.M."/>
            <person name="Op Den Camp H."/>
            <person name="Overmann J."/>
            <person name="Amann R."/>
            <person name="Jetten M.S.M."/>
            <person name="Mascher T."/>
            <person name="Medema M.H."/>
            <person name="Devos D.P."/>
            <person name="Kaster A.-K."/>
            <person name="Ovreas L."/>
            <person name="Rohde M."/>
            <person name="Galperin M.Y."/>
            <person name="Jogler C."/>
        </authorList>
    </citation>
    <scope>NUCLEOTIDE SEQUENCE [LARGE SCALE GENOMIC DNA]</scope>
    <source>
        <strain evidence="2 3">Poly59</strain>
    </source>
</reference>
<sequence>MRRINCETMERSLSNHRTSFSGLIPYRWCLVSTRLLTCFVVLAALVQFVPVGVLPFRANVADDGDHAGCVSECLTVNTHVVEPWMATPSSVVQLANRKSIESVPLQSSWIRWDRLGPLLGNPNRACKRCKSDTDSRVVATLVDLKVRLQI</sequence>
<comment type="caution">
    <text evidence="2">The sequence shown here is derived from an EMBL/GenBank/DDBJ whole genome shotgun (WGS) entry which is preliminary data.</text>
</comment>
<dbReference type="Proteomes" id="UP000317977">
    <property type="component" value="Unassembled WGS sequence"/>
</dbReference>
<keyword evidence="1" id="KW-0472">Membrane</keyword>
<keyword evidence="1" id="KW-1133">Transmembrane helix</keyword>
<protein>
    <submittedName>
        <fullName evidence="2">Uncharacterized protein</fullName>
    </submittedName>
</protein>
<gene>
    <name evidence="2" type="ORF">Poly59_59440</name>
</gene>
<name>A0A5C6EE85_9BACT</name>